<name>A0A343JD61_9CLOT</name>
<dbReference type="EMBL" id="CP016786">
    <property type="protein sequence ID" value="ASW43469.1"/>
    <property type="molecule type" value="Genomic_DNA"/>
</dbReference>
<reference evidence="1 2" key="1">
    <citation type="submission" date="2016-08" db="EMBL/GenBank/DDBJ databases">
        <title>Complete Genome Sequence Of The Indigo Reducing Clostridium isatidis DSM15098.</title>
        <authorList>
            <person name="Little G.T."/>
            <person name="Minton N.P."/>
        </authorList>
    </citation>
    <scope>NUCLEOTIDE SEQUENCE [LARGE SCALE GENOMIC DNA]</scope>
    <source>
        <strain evidence="1 2">DSM 15098</strain>
    </source>
</reference>
<evidence type="ECO:0000313" key="2">
    <source>
        <dbReference type="Proteomes" id="UP000264883"/>
    </source>
</evidence>
<dbReference type="KEGG" id="cia:BEN51_08240"/>
<sequence length="76" mass="8748">MNGIELLMKLQAKMQDPNFAAKFNRIASEFNSIPGVQQEVMRIAQIEDEEKREKALSKLPSKVKKLVREVVSLLYE</sequence>
<proteinExistence type="predicted"/>
<organism evidence="1 2">
    <name type="scientific">Clostridium isatidis</name>
    <dbReference type="NCBI Taxonomy" id="182773"/>
    <lineage>
        <taxon>Bacteria</taxon>
        <taxon>Bacillati</taxon>
        <taxon>Bacillota</taxon>
        <taxon>Clostridia</taxon>
        <taxon>Eubacteriales</taxon>
        <taxon>Clostridiaceae</taxon>
        <taxon>Clostridium</taxon>
    </lineage>
</organism>
<evidence type="ECO:0000313" key="1">
    <source>
        <dbReference type="EMBL" id="ASW43469.1"/>
    </source>
</evidence>
<dbReference type="OrthoDB" id="1912520at2"/>
<keyword evidence="2" id="KW-1185">Reference proteome</keyword>
<accession>A0A343JD61</accession>
<protein>
    <submittedName>
        <fullName evidence="1">Uncharacterized protein</fullName>
    </submittedName>
</protein>
<dbReference type="AlphaFoldDB" id="A0A343JD61"/>
<dbReference type="RefSeq" id="WP_119865602.1">
    <property type="nucleotide sequence ID" value="NZ_CP016786.1"/>
</dbReference>
<dbReference type="Proteomes" id="UP000264883">
    <property type="component" value="Chromosome"/>
</dbReference>
<gene>
    <name evidence="1" type="ORF">BEN51_08240</name>
</gene>